<dbReference type="Pfam" id="PF03795">
    <property type="entry name" value="YCII"/>
    <property type="match status" value="1"/>
</dbReference>
<comment type="similarity">
    <text evidence="1">Belongs to the YciI family.</text>
</comment>
<evidence type="ECO:0000313" key="5">
    <source>
        <dbReference type="Proteomes" id="UP001606303"/>
    </source>
</evidence>
<dbReference type="Gene3D" id="3.30.70.1060">
    <property type="entry name" value="Dimeric alpha+beta barrel"/>
    <property type="match status" value="1"/>
</dbReference>
<dbReference type="InterPro" id="IPR011008">
    <property type="entry name" value="Dimeric_a/b-barrel"/>
</dbReference>
<accession>A0ABW7GYL4</accession>
<evidence type="ECO:0000313" key="4">
    <source>
        <dbReference type="EMBL" id="MFG6467069.1"/>
    </source>
</evidence>
<dbReference type="EMBL" id="JBIGIB010000003">
    <property type="protein sequence ID" value="MFG6467069.1"/>
    <property type="molecule type" value="Genomic_DNA"/>
</dbReference>
<sequence>MRFMIQVRATATSERGAPPGPEFAPIFQAMGAFHEELARAGVLLDAAGLRPSRDGWRQRYAADGSVQRIDGPFAETKELIAGYTLIQVRSVDEAQAWASRFPMPFPHGGCEVEVRRLYDEADFAPGGDMAGPGTQQVQPGGAA</sequence>
<dbReference type="SUPFAM" id="SSF54909">
    <property type="entry name" value="Dimeric alpha+beta barrel"/>
    <property type="match status" value="1"/>
</dbReference>
<evidence type="ECO:0000259" key="3">
    <source>
        <dbReference type="Pfam" id="PF03795"/>
    </source>
</evidence>
<feature type="region of interest" description="Disordered" evidence="2">
    <location>
        <begin position="123"/>
        <end position="143"/>
    </location>
</feature>
<dbReference type="PANTHER" id="PTHR35174">
    <property type="entry name" value="BLL7171 PROTEIN-RELATED"/>
    <property type="match status" value="1"/>
</dbReference>
<feature type="compositionally biased region" description="Polar residues" evidence="2">
    <location>
        <begin position="133"/>
        <end position="143"/>
    </location>
</feature>
<dbReference type="Proteomes" id="UP001606303">
    <property type="component" value="Unassembled WGS sequence"/>
</dbReference>
<name>A0ABW7GYL4_9BURK</name>
<evidence type="ECO:0000256" key="2">
    <source>
        <dbReference type="SAM" id="MobiDB-lite"/>
    </source>
</evidence>
<reference evidence="4 5" key="1">
    <citation type="submission" date="2024-08" db="EMBL/GenBank/DDBJ databases">
        <authorList>
            <person name="Lu H."/>
        </authorList>
    </citation>
    <scope>NUCLEOTIDE SEQUENCE [LARGE SCALE GENOMIC DNA]</scope>
    <source>
        <strain evidence="4 5">BYS87W</strain>
    </source>
</reference>
<proteinExistence type="inferred from homology"/>
<keyword evidence="5" id="KW-1185">Reference proteome</keyword>
<feature type="domain" description="YCII-related" evidence="3">
    <location>
        <begin position="1"/>
        <end position="116"/>
    </location>
</feature>
<evidence type="ECO:0000256" key="1">
    <source>
        <dbReference type="ARBA" id="ARBA00007689"/>
    </source>
</evidence>
<comment type="caution">
    <text evidence="4">The sequence shown here is derived from an EMBL/GenBank/DDBJ whole genome shotgun (WGS) entry which is preliminary data.</text>
</comment>
<dbReference type="InterPro" id="IPR005545">
    <property type="entry name" value="YCII"/>
</dbReference>
<dbReference type="RefSeq" id="WP_394384305.1">
    <property type="nucleotide sequence ID" value="NZ_JBIGIB010000003.1"/>
</dbReference>
<protein>
    <submittedName>
        <fullName evidence="4">YciI family protein</fullName>
    </submittedName>
</protein>
<organism evidence="4 5">
    <name type="scientific">Pelomonas baiyunensis</name>
    <dbReference type="NCBI Taxonomy" id="3299026"/>
    <lineage>
        <taxon>Bacteria</taxon>
        <taxon>Pseudomonadati</taxon>
        <taxon>Pseudomonadota</taxon>
        <taxon>Betaproteobacteria</taxon>
        <taxon>Burkholderiales</taxon>
        <taxon>Sphaerotilaceae</taxon>
        <taxon>Roseateles</taxon>
    </lineage>
</organism>
<gene>
    <name evidence="4" type="ORF">ACG01O_10670</name>
</gene>